<sequence length="165" mass="18197" precursor="true">MKSLALSLLTVLLAAAPVWAEAPAKPDQAELFQQFEKTLSGARLVGNFTVTGKDTDKLRKEEYVITSVTKLDEGDYWLFKARIKYGEHDLEVPMPLQVKWAGDTPVITLDEVKIPGLGTFNSRVVIENGKYAGTWTHGKVGGHLFGVIVPLDENKEKPAKDSETN</sequence>
<evidence type="ECO:0000256" key="1">
    <source>
        <dbReference type="SAM" id="SignalP"/>
    </source>
</evidence>
<evidence type="ECO:0000313" key="2">
    <source>
        <dbReference type="EMBL" id="QDU96100.1"/>
    </source>
</evidence>
<dbReference type="Proteomes" id="UP000317648">
    <property type="component" value="Chromosome"/>
</dbReference>
<protein>
    <submittedName>
        <fullName evidence="2">Uncharacterized protein</fullName>
    </submittedName>
</protein>
<dbReference type="KEGG" id="lcre:Pla8534_39190"/>
<feature type="signal peptide" evidence="1">
    <location>
        <begin position="1"/>
        <end position="20"/>
    </location>
</feature>
<feature type="chain" id="PRO_5021740641" evidence="1">
    <location>
        <begin position="21"/>
        <end position="165"/>
    </location>
</feature>
<dbReference type="EMBL" id="CP036433">
    <property type="protein sequence ID" value="QDU96100.1"/>
    <property type="molecule type" value="Genomic_DNA"/>
</dbReference>
<keyword evidence="3" id="KW-1185">Reference proteome</keyword>
<organism evidence="2 3">
    <name type="scientific">Lignipirellula cremea</name>
    <dbReference type="NCBI Taxonomy" id="2528010"/>
    <lineage>
        <taxon>Bacteria</taxon>
        <taxon>Pseudomonadati</taxon>
        <taxon>Planctomycetota</taxon>
        <taxon>Planctomycetia</taxon>
        <taxon>Pirellulales</taxon>
        <taxon>Pirellulaceae</taxon>
        <taxon>Lignipirellula</taxon>
    </lineage>
</organism>
<name>A0A518DW88_9BACT</name>
<dbReference type="RefSeq" id="WP_231756339.1">
    <property type="nucleotide sequence ID" value="NZ_CP036433.1"/>
</dbReference>
<keyword evidence="1" id="KW-0732">Signal</keyword>
<reference evidence="2 3" key="1">
    <citation type="submission" date="2019-02" db="EMBL/GenBank/DDBJ databases">
        <title>Deep-cultivation of Planctomycetes and their phenomic and genomic characterization uncovers novel biology.</title>
        <authorList>
            <person name="Wiegand S."/>
            <person name="Jogler M."/>
            <person name="Boedeker C."/>
            <person name="Pinto D."/>
            <person name="Vollmers J."/>
            <person name="Rivas-Marin E."/>
            <person name="Kohn T."/>
            <person name="Peeters S.H."/>
            <person name="Heuer A."/>
            <person name="Rast P."/>
            <person name="Oberbeckmann S."/>
            <person name="Bunk B."/>
            <person name="Jeske O."/>
            <person name="Meyerdierks A."/>
            <person name="Storesund J.E."/>
            <person name="Kallscheuer N."/>
            <person name="Luecker S."/>
            <person name="Lage O.M."/>
            <person name="Pohl T."/>
            <person name="Merkel B.J."/>
            <person name="Hornburger P."/>
            <person name="Mueller R.-W."/>
            <person name="Bruemmer F."/>
            <person name="Labrenz M."/>
            <person name="Spormann A.M."/>
            <person name="Op den Camp H."/>
            <person name="Overmann J."/>
            <person name="Amann R."/>
            <person name="Jetten M.S.M."/>
            <person name="Mascher T."/>
            <person name="Medema M.H."/>
            <person name="Devos D.P."/>
            <person name="Kaster A.-K."/>
            <person name="Ovreas L."/>
            <person name="Rohde M."/>
            <person name="Galperin M.Y."/>
            <person name="Jogler C."/>
        </authorList>
    </citation>
    <scope>NUCLEOTIDE SEQUENCE [LARGE SCALE GENOMIC DNA]</scope>
    <source>
        <strain evidence="2 3">Pla85_3_4</strain>
    </source>
</reference>
<proteinExistence type="predicted"/>
<evidence type="ECO:0000313" key="3">
    <source>
        <dbReference type="Proteomes" id="UP000317648"/>
    </source>
</evidence>
<dbReference type="AlphaFoldDB" id="A0A518DW88"/>
<accession>A0A518DW88</accession>
<gene>
    <name evidence="2" type="ORF">Pla8534_39190</name>
</gene>